<comment type="caution">
    <text evidence="1">The sequence shown here is derived from an EMBL/GenBank/DDBJ whole genome shotgun (WGS) entry which is preliminary data.</text>
</comment>
<keyword evidence="2" id="KW-1185">Reference proteome</keyword>
<accession>A0AAV4TZZ9</accession>
<dbReference type="EMBL" id="BPLQ01010495">
    <property type="protein sequence ID" value="GIY51087.1"/>
    <property type="molecule type" value="Genomic_DNA"/>
</dbReference>
<evidence type="ECO:0000313" key="1">
    <source>
        <dbReference type="EMBL" id="GIY51087.1"/>
    </source>
</evidence>
<gene>
    <name evidence="1" type="ORF">CDAR_498231</name>
</gene>
<organism evidence="1 2">
    <name type="scientific">Caerostris darwini</name>
    <dbReference type="NCBI Taxonomy" id="1538125"/>
    <lineage>
        <taxon>Eukaryota</taxon>
        <taxon>Metazoa</taxon>
        <taxon>Ecdysozoa</taxon>
        <taxon>Arthropoda</taxon>
        <taxon>Chelicerata</taxon>
        <taxon>Arachnida</taxon>
        <taxon>Araneae</taxon>
        <taxon>Araneomorphae</taxon>
        <taxon>Entelegynae</taxon>
        <taxon>Araneoidea</taxon>
        <taxon>Araneidae</taxon>
        <taxon>Caerostris</taxon>
    </lineage>
</organism>
<evidence type="ECO:0000313" key="2">
    <source>
        <dbReference type="Proteomes" id="UP001054837"/>
    </source>
</evidence>
<proteinExistence type="predicted"/>
<sequence length="107" mass="13132">MMNHAILFQQFTQHFELCPSNHGPLLASTAHWRQLYHSLWAFTPLCGIPRIENHWYFRPQWVHQHSWWHFDWQLKEFLNKSRFQVDYNNGDSSFMENGCNSFHFQTY</sequence>
<protein>
    <submittedName>
        <fullName evidence="1">Uncharacterized protein</fullName>
    </submittedName>
</protein>
<name>A0AAV4TZZ9_9ARAC</name>
<dbReference type="Proteomes" id="UP001054837">
    <property type="component" value="Unassembled WGS sequence"/>
</dbReference>
<reference evidence="1 2" key="1">
    <citation type="submission" date="2021-06" db="EMBL/GenBank/DDBJ databases">
        <title>Caerostris darwini draft genome.</title>
        <authorList>
            <person name="Kono N."/>
            <person name="Arakawa K."/>
        </authorList>
    </citation>
    <scope>NUCLEOTIDE SEQUENCE [LARGE SCALE GENOMIC DNA]</scope>
</reference>
<dbReference type="AlphaFoldDB" id="A0AAV4TZZ9"/>